<dbReference type="PANTHER" id="PTHR23044:SF61">
    <property type="entry name" value="3'-5' EXORIBONUCLEASE 1-RELATED"/>
    <property type="match status" value="1"/>
</dbReference>
<dbReference type="InterPro" id="IPR051274">
    <property type="entry name" value="3-5_Exoribonuclease"/>
</dbReference>
<dbReference type="Proteomes" id="UP000887569">
    <property type="component" value="Unplaced"/>
</dbReference>
<organism evidence="5 6">
    <name type="scientific">Parascaris univalens</name>
    <name type="common">Nematode worm</name>
    <dbReference type="NCBI Taxonomy" id="6257"/>
    <lineage>
        <taxon>Eukaryota</taxon>
        <taxon>Metazoa</taxon>
        <taxon>Ecdysozoa</taxon>
        <taxon>Nematoda</taxon>
        <taxon>Chromadorea</taxon>
        <taxon>Rhabditida</taxon>
        <taxon>Spirurina</taxon>
        <taxon>Ascaridomorpha</taxon>
        <taxon>Ascaridoidea</taxon>
        <taxon>Ascarididae</taxon>
        <taxon>Parascaris</taxon>
    </lineage>
</organism>
<dbReference type="InterPro" id="IPR047201">
    <property type="entry name" value="ERI-1_3'hExo-like"/>
</dbReference>
<sequence length="293" mass="33499">MRLAVPRFVRIASDIQIVKQPSTLRCSLLMESLRSVSNKRGRHNENTGRRDPRPATCSRVSTIQQYFDYFLVLDFEATCEQNAKIQPVQEIIEFPVVQFCTKTLQEVARFHEYVRPTERPVLTSFCTNLTGIVQEMVDDQMILPDVLARFHRWLSQQCLIDAESGDRVSNSWTFVTCGDWDLGTILPQEASFRGLHLPPYFGSWINLKKAYRNTKGYFPNSLMVMLNDLQIPHTGRLHSGIDDVINICAVVRKLCEDGYLLESTSCLTNNVVSGQRTPIFGWRPRKGQFGTSC</sequence>
<accession>A0A915BFE9</accession>
<protein>
    <submittedName>
        <fullName evidence="6">BED-type domain-containing protein</fullName>
    </submittedName>
</protein>
<dbReference type="Pfam" id="PF00929">
    <property type="entry name" value="RNase_T"/>
    <property type="match status" value="1"/>
</dbReference>
<dbReference type="CDD" id="cd06133">
    <property type="entry name" value="ERI-1_3'hExo_like"/>
    <property type="match status" value="1"/>
</dbReference>
<dbReference type="GO" id="GO:0003676">
    <property type="term" value="F:nucleic acid binding"/>
    <property type="evidence" value="ECO:0007669"/>
    <property type="project" value="InterPro"/>
</dbReference>
<evidence type="ECO:0000313" key="5">
    <source>
        <dbReference type="Proteomes" id="UP000887569"/>
    </source>
</evidence>
<evidence type="ECO:0000256" key="1">
    <source>
        <dbReference type="ARBA" id="ARBA00022722"/>
    </source>
</evidence>
<proteinExistence type="predicted"/>
<dbReference type="PANTHER" id="PTHR23044">
    <property type="entry name" value="3'-5' EXONUCLEASE ERI1-RELATED"/>
    <property type="match status" value="1"/>
</dbReference>
<dbReference type="InterPro" id="IPR036397">
    <property type="entry name" value="RNaseH_sf"/>
</dbReference>
<feature type="domain" description="Exonuclease" evidence="4">
    <location>
        <begin position="69"/>
        <end position="260"/>
    </location>
</feature>
<dbReference type="WBParaSite" id="PgR037_g093_t04">
    <property type="protein sequence ID" value="PgR037_g093_t04"/>
    <property type="gene ID" value="PgR037_g093"/>
</dbReference>
<reference evidence="6" key="1">
    <citation type="submission" date="2022-11" db="UniProtKB">
        <authorList>
            <consortium name="WormBaseParasite"/>
        </authorList>
    </citation>
    <scope>IDENTIFICATION</scope>
</reference>
<keyword evidence="3" id="KW-0269">Exonuclease</keyword>
<dbReference type="SUPFAM" id="SSF53098">
    <property type="entry name" value="Ribonuclease H-like"/>
    <property type="match status" value="1"/>
</dbReference>
<keyword evidence="1" id="KW-0540">Nuclease</keyword>
<evidence type="ECO:0000256" key="3">
    <source>
        <dbReference type="ARBA" id="ARBA00022839"/>
    </source>
</evidence>
<name>A0A915BFE9_PARUN</name>
<dbReference type="AlphaFoldDB" id="A0A915BFE9"/>
<dbReference type="InterPro" id="IPR013520">
    <property type="entry name" value="Ribonucl_H"/>
</dbReference>
<dbReference type="SMART" id="SM00479">
    <property type="entry name" value="EXOIII"/>
    <property type="match status" value="1"/>
</dbReference>
<evidence type="ECO:0000313" key="6">
    <source>
        <dbReference type="WBParaSite" id="PgR037_g093_t04"/>
    </source>
</evidence>
<evidence type="ECO:0000259" key="4">
    <source>
        <dbReference type="SMART" id="SM00479"/>
    </source>
</evidence>
<keyword evidence="5" id="KW-1185">Reference proteome</keyword>
<evidence type="ECO:0000256" key="2">
    <source>
        <dbReference type="ARBA" id="ARBA00022801"/>
    </source>
</evidence>
<dbReference type="GO" id="GO:0000175">
    <property type="term" value="F:3'-5'-RNA exonuclease activity"/>
    <property type="evidence" value="ECO:0007669"/>
    <property type="project" value="InterPro"/>
</dbReference>
<dbReference type="Gene3D" id="3.30.420.10">
    <property type="entry name" value="Ribonuclease H-like superfamily/Ribonuclease H"/>
    <property type="match status" value="1"/>
</dbReference>
<keyword evidence="2" id="KW-0378">Hydrolase</keyword>
<dbReference type="InterPro" id="IPR012337">
    <property type="entry name" value="RNaseH-like_sf"/>
</dbReference>